<gene>
    <name evidence="1" type="ORF">Cvel_3253</name>
</gene>
<protein>
    <submittedName>
        <fullName evidence="1">Uncharacterized protein</fullName>
    </submittedName>
</protein>
<dbReference type="AlphaFoldDB" id="A0A0G4FE74"/>
<sequence length="98" mass="10241">MSRGIQCPLISQAAWSPVSEIPFESDPELCLCPWVESPSESPKIFGGRCRCFGSPLGSLGIASPPRSTGVDESLGGASRLCASIYVEPDGMPAGVSLR</sequence>
<organism evidence="1">
    <name type="scientific">Chromera velia CCMP2878</name>
    <dbReference type="NCBI Taxonomy" id="1169474"/>
    <lineage>
        <taxon>Eukaryota</taxon>
        <taxon>Sar</taxon>
        <taxon>Alveolata</taxon>
        <taxon>Colpodellida</taxon>
        <taxon>Chromeraceae</taxon>
        <taxon>Chromera</taxon>
    </lineage>
</organism>
<dbReference type="EMBL" id="CDMZ01000308">
    <property type="protein sequence ID" value="CEM11477.1"/>
    <property type="molecule type" value="Genomic_DNA"/>
</dbReference>
<accession>A0A0G4FE74</accession>
<dbReference type="VEuPathDB" id="CryptoDB:Cvel_3253"/>
<name>A0A0G4FE74_9ALVE</name>
<proteinExistence type="predicted"/>
<reference evidence="1" key="1">
    <citation type="submission" date="2014-11" db="EMBL/GenBank/DDBJ databases">
        <authorList>
            <person name="Otto D Thomas"/>
            <person name="Naeem Raeece"/>
        </authorList>
    </citation>
    <scope>NUCLEOTIDE SEQUENCE</scope>
</reference>
<evidence type="ECO:0000313" key="1">
    <source>
        <dbReference type="EMBL" id="CEM11477.1"/>
    </source>
</evidence>